<dbReference type="AlphaFoldDB" id="A0A7C2VAN6"/>
<organism evidence="2">
    <name type="scientific">Hydrogenobacter sp</name>
    <dbReference type="NCBI Taxonomy" id="2152829"/>
    <lineage>
        <taxon>Bacteria</taxon>
        <taxon>Pseudomonadati</taxon>
        <taxon>Aquificota</taxon>
        <taxon>Aquificia</taxon>
        <taxon>Aquificales</taxon>
        <taxon>Aquificaceae</taxon>
        <taxon>Hydrogenobacter</taxon>
    </lineage>
</organism>
<keyword evidence="1" id="KW-0472">Membrane</keyword>
<comment type="caution">
    <text evidence="2">The sequence shown here is derived from an EMBL/GenBank/DDBJ whole genome shotgun (WGS) entry which is preliminary data.</text>
</comment>
<proteinExistence type="predicted"/>
<reference evidence="2" key="1">
    <citation type="journal article" date="2020" name="mSystems">
        <title>Genome- and Community-Level Interaction Insights into Carbon Utilization and Element Cycling Functions of Hydrothermarchaeota in Hydrothermal Sediment.</title>
        <authorList>
            <person name="Zhou Z."/>
            <person name="Liu Y."/>
            <person name="Xu W."/>
            <person name="Pan J."/>
            <person name="Luo Z.H."/>
            <person name="Li M."/>
        </authorList>
    </citation>
    <scope>NUCLEOTIDE SEQUENCE [LARGE SCALE GENOMIC DNA]</scope>
    <source>
        <strain evidence="2">SpSt-132</strain>
    </source>
</reference>
<feature type="transmembrane region" description="Helical" evidence="1">
    <location>
        <begin position="6"/>
        <end position="30"/>
    </location>
</feature>
<accession>A0A7C2VAN6</accession>
<evidence type="ECO:0000313" key="2">
    <source>
        <dbReference type="EMBL" id="HEW45817.1"/>
    </source>
</evidence>
<protein>
    <recommendedName>
        <fullName evidence="3">Flagellar protein</fullName>
    </recommendedName>
</protein>
<gene>
    <name evidence="2" type="ORF">ENO47_03995</name>
</gene>
<keyword evidence="1" id="KW-0812">Transmembrane</keyword>
<keyword evidence="1" id="KW-1133">Transmembrane helix</keyword>
<evidence type="ECO:0008006" key="3">
    <source>
        <dbReference type="Google" id="ProtNLM"/>
    </source>
</evidence>
<evidence type="ECO:0000256" key="1">
    <source>
        <dbReference type="SAM" id="Phobius"/>
    </source>
</evidence>
<dbReference type="EMBL" id="DSFP01000033">
    <property type="protein sequence ID" value="HEW45817.1"/>
    <property type="molecule type" value="Genomic_DNA"/>
</dbReference>
<sequence>MTDFFISLLRVLVALGIVIVLILITLPYLLPLLQRLKWTKEEKGSDVKLKRLIPLGRNMFVIELEIKGKLFVVAMSEGAVEVIYKDDVDNT</sequence>
<name>A0A7C2VAN6_9AQUI</name>